<evidence type="ECO:0000256" key="2">
    <source>
        <dbReference type="ARBA" id="ARBA00022670"/>
    </source>
</evidence>
<dbReference type="EMBL" id="FRAC01000021">
    <property type="protein sequence ID" value="SHK98704.1"/>
    <property type="molecule type" value="Genomic_DNA"/>
</dbReference>
<dbReference type="InterPro" id="IPR003738">
    <property type="entry name" value="SRAP"/>
</dbReference>
<proteinExistence type="inferred from homology"/>
<sequence>MCGRYYIDDETSREIEKILQDIDKKKPDKNYKTGEIFPTDTVPILVAQDNRIVPELYTWGFPNFYKKGVIINARCETAFEKKTFRESLVSRRCIIPASGFYEWNKTKEKLYFTQPSADILYMAGIYNTFSGISRFVILTTSANASMADVHDRMPLILKPEQTETWLSNSSVTQDILYQVPVSLQRRSV</sequence>
<name>A0A1M6WYF8_9FIRM</name>
<organism evidence="9 10">
    <name type="scientific">Anaerocolumna jejuensis DSM 15929</name>
    <dbReference type="NCBI Taxonomy" id="1121322"/>
    <lineage>
        <taxon>Bacteria</taxon>
        <taxon>Bacillati</taxon>
        <taxon>Bacillota</taxon>
        <taxon>Clostridia</taxon>
        <taxon>Lachnospirales</taxon>
        <taxon>Lachnospiraceae</taxon>
        <taxon>Anaerocolumna</taxon>
    </lineage>
</organism>
<accession>A0A1M6WYF8</accession>
<dbReference type="GO" id="GO:0008233">
    <property type="term" value="F:peptidase activity"/>
    <property type="evidence" value="ECO:0007669"/>
    <property type="project" value="UniProtKB-KW"/>
</dbReference>
<dbReference type="Proteomes" id="UP000184386">
    <property type="component" value="Unassembled WGS sequence"/>
</dbReference>
<evidence type="ECO:0000313" key="10">
    <source>
        <dbReference type="Proteomes" id="UP000184386"/>
    </source>
</evidence>
<keyword evidence="3" id="KW-0227">DNA damage</keyword>
<keyword evidence="4 8" id="KW-0378">Hydrolase</keyword>
<evidence type="ECO:0000313" key="9">
    <source>
        <dbReference type="EMBL" id="SHK98704.1"/>
    </source>
</evidence>
<dbReference type="SUPFAM" id="SSF143081">
    <property type="entry name" value="BB1717-like"/>
    <property type="match status" value="1"/>
</dbReference>
<evidence type="ECO:0000256" key="6">
    <source>
        <dbReference type="ARBA" id="ARBA00023125"/>
    </source>
</evidence>
<dbReference type="PANTHER" id="PTHR13604">
    <property type="entry name" value="DC12-RELATED"/>
    <property type="match status" value="1"/>
</dbReference>
<dbReference type="Gene3D" id="3.90.1680.10">
    <property type="entry name" value="SOS response associated peptidase-like"/>
    <property type="match status" value="1"/>
</dbReference>
<reference evidence="9 10" key="1">
    <citation type="submission" date="2016-11" db="EMBL/GenBank/DDBJ databases">
        <authorList>
            <person name="Jaros S."/>
            <person name="Januszkiewicz K."/>
            <person name="Wedrychowicz H."/>
        </authorList>
    </citation>
    <scope>NUCLEOTIDE SEQUENCE [LARGE SCALE GENOMIC DNA]</scope>
    <source>
        <strain evidence="9 10">DSM 15929</strain>
    </source>
</reference>
<dbReference type="InterPro" id="IPR036590">
    <property type="entry name" value="SRAP-like"/>
</dbReference>
<keyword evidence="6" id="KW-0238">DNA-binding</keyword>
<comment type="similarity">
    <text evidence="1 8">Belongs to the SOS response-associated peptidase family.</text>
</comment>
<dbReference type="RefSeq" id="WP_073278433.1">
    <property type="nucleotide sequence ID" value="NZ_FRAC01000021.1"/>
</dbReference>
<dbReference type="GO" id="GO:0006508">
    <property type="term" value="P:proteolysis"/>
    <property type="evidence" value="ECO:0007669"/>
    <property type="project" value="UniProtKB-KW"/>
</dbReference>
<evidence type="ECO:0000256" key="3">
    <source>
        <dbReference type="ARBA" id="ARBA00022763"/>
    </source>
</evidence>
<dbReference type="OrthoDB" id="9782620at2"/>
<dbReference type="GO" id="GO:0016829">
    <property type="term" value="F:lyase activity"/>
    <property type="evidence" value="ECO:0007669"/>
    <property type="project" value="UniProtKB-KW"/>
</dbReference>
<keyword evidence="2 8" id="KW-0645">Protease</keyword>
<dbReference type="PANTHER" id="PTHR13604:SF0">
    <property type="entry name" value="ABASIC SITE PROCESSING PROTEIN HMCES"/>
    <property type="match status" value="1"/>
</dbReference>
<evidence type="ECO:0000256" key="1">
    <source>
        <dbReference type="ARBA" id="ARBA00008136"/>
    </source>
</evidence>
<keyword evidence="5" id="KW-0190">Covalent protein-DNA linkage</keyword>
<evidence type="ECO:0000256" key="7">
    <source>
        <dbReference type="ARBA" id="ARBA00023239"/>
    </source>
</evidence>
<dbReference type="GO" id="GO:0003697">
    <property type="term" value="F:single-stranded DNA binding"/>
    <property type="evidence" value="ECO:0007669"/>
    <property type="project" value="InterPro"/>
</dbReference>
<evidence type="ECO:0000256" key="4">
    <source>
        <dbReference type="ARBA" id="ARBA00022801"/>
    </source>
</evidence>
<keyword evidence="7" id="KW-0456">Lyase</keyword>
<dbReference type="EC" id="3.4.-.-" evidence="8"/>
<gene>
    <name evidence="9" type="ORF">SAMN02745136_03809</name>
</gene>
<dbReference type="AlphaFoldDB" id="A0A1M6WYF8"/>
<evidence type="ECO:0000256" key="8">
    <source>
        <dbReference type="RuleBase" id="RU364100"/>
    </source>
</evidence>
<evidence type="ECO:0000256" key="5">
    <source>
        <dbReference type="ARBA" id="ARBA00023124"/>
    </source>
</evidence>
<dbReference type="Pfam" id="PF02586">
    <property type="entry name" value="SRAP"/>
    <property type="match status" value="1"/>
</dbReference>
<keyword evidence="10" id="KW-1185">Reference proteome</keyword>
<protein>
    <recommendedName>
        <fullName evidence="8">Abasic site processing protein</fullName>
        <ecNumber evidence="8">3.4.-.-</ecNumber>
    </recommendedName>
</protein>
<dbReference type="GO" id="GO:0106300">
    <property type="term" value="P:protein-DNA covalent cross-linking repair"/>
    <property type="evidence" value="ECO:0007669"/>
    <property type="project" value="InterPro"/>
</dbReference>